<feature type="region of interest" description="Disordered" evidence="1">
    <location>
        <begin position="1"/>
        <end position="26"/>
    </location>
</feature>
<protein>
    <recommendedName>
        <fullName evidence="4">C2H2-type domain-containing protein</fullName>
    </recommendedName>
</protein>
<organism evidence="2 3">
    <name type="scientific">Trichodelitschia bisporula</name>
    <dbReference type="NCBI Taxonomy" id="703511"/>
    <lineage>
        <taxon>Eukaryota</taxon>
        <taxon>Fungi</taxon>
        <taxon>Dikarya</taxon>
        <taxon>Ascomycota</taxon>
        <taxon>Pezizomycotina</taxon>
        <taxon>Dothideomycetes</taxon>
        <taxon>Dothideomycetes incertae sedis</taxon>
        <taxon>Phaeotrichales</taxon>
        <taxon>Phaeotrichaceae</taxon>
        <taxon>Trichodelitschia</taxon>
    </lineage>
</organism>
<dbReference type="AlphaFoldDB" id="A0A6G1I5E6"/>
<gene>
    <name evidence="2" type="ORF">EJ06DRAFT_281914</name>
</gene>
<keyword evidence="3" id="KW-1185">Reference proteome</keyword>
<reference evidence="2" key="1">
    <citation type="journal article" date="2020" name="Stud. Mycol.">
        <title>101 Dothideomycetes genomes: a test case for predicting lifestyles and emergence of pathogens.</title>
        <authorList>
            <person name="Haridas S."/>
            <person name="Albert R."/>
            <person name="Binder M."/>
            <person name="Bloem J."/>
            <person name="Labutti K."/>
            <person name="Salamov A."/>
            <person name="Andreopoulos B."/>
            <person name="Baker S."/>
            <person name="Barry K."/>
            <person name="Bills G."/>
            <person name="Bluhm B."/>
            <person name="Cannon C."/>
            <person name="Castanera R."/>
            <person name="Culley D."/>
            <person name="Daum C."/>
            <person name="Ezra D."/>
            <person name="Gonzalez J."/>
            <person name="Henrissat B."/>
            <person name="Kuo A."/>
            <person name="Liang C."/>
            <person name="Lipzen A."/>
            <person name="Lutzoni F."/>
            <person name="Magnuson J."/>
            <person name="Mondo S."/>
            <person name="Nolan M."/>
            <person name="Ohm R."/>
            <person name="Pangilinan J."/>
            <person name="Park H.-J."/>
            <person name="Ramirez L."/>
            <person name="Alfaro M."/>
            <person name="Sun H."/>
            <person name="Tritt A."/>
            <person name="Yoshinaga Y."/>
            <person name="Zwiers L.-H."/>
            <person name="Turgeon B."/>
            <person name="Goodwin S."/>
            <person name="Spatafora J."/>
            <person name="Crous P."/>
            <person name="Grigoriev I."/>
        </authorList>
    </citation>
    <scope>NUCLEOTIDE SEQUENCE</scope>
    <source>
        <strain evidence="2">CBS 262.69</strain>
    </source>
</reference>
<evidence type="ECO:0000256" key="1">
    <source>
        <dbReference type="SAM" id="MobiDB-lite"/>
    </source>
</evidence>
<dbReference type="Proteomes" id="UP000799640">
    <property type="component" value="Unassembled WGS sequence"/>
</dbReference>
<sequence length="189" mass="21680">MPTVARPTGSVQHSLPSLISRHSMEPGDEQTARYECPNWSALKCDFHTGDLEVLKTHTLAHFCKAPLPRRALCPFKDCGEVFETRVEGSTHNRSAVDALHARTQYVVEQHYDAEERLSREVWDHDLVTHFWKVNVISDDESLFNGIRPCKDRVCFLHQSNAWPGDIGLLPFPWNLASQQLHRNSHWSLD</sequence>
<proteinExistence type="predicted"/>
<name>A0A6G1I5E6_9PEZI</name>
<accession>A0A6G1I5E6</accession>
<evidence type="ECO:0000313" key="2">
    <source>
        <dbReference type="EMBL" id="KAF2403528.1"/>
    </source>
</evidence>
<evidence type="ECO:0000313" key="3">
    <source>
        <dbReference type="Proteomes" id="UP000799640"/>
    </source>
</evidence>
<evidence type="ECO:0008006" key="4">
    <source>
        <dbReference type="Google" id="ProtNLM"/>
    </source>
</evidence>
<dbReference type="EMBL" id="ML996689">
    <property type="protein sequence ID" value="KAF2403528.1"/>
    <property type="molecule type" value="Genomic_DNA"/>
</dbReference>